<dbReference type="Gene3D" id="3.40.50.300">
    <property type="entry name" value="P-loop containing nucleotide triphosphate hydrolases"/>
    <property type="match status" value="1"/>
</dbReference>
<dbReference type="PANTHER" id="PTHR34848:SF1">
    <property type="entry name" value="BIFUNCTIONAL ADENOSYLCOBALAMIN BIOSYNTHESIS PROTEIN COBU"/>
    <property type="match status" value="1"/>
</dbReference>
<keyword evidence="17" id="KW-0548">Nucleotidyltransferase</keyword>
<keyword evidence="10 14" id="KW-0547">Nucleotide-binding</keyword>
<comment type="catalytic activity">
    <reaction evidence="3">
        <text>adenosylcob(III)inamide + GTP = adenosylcob(III)inamide phosphate + GDP + H(+)</text>
        <dbReference type="Rhea" id="RHEA:15765"/>
        <dbReference type="ChEBI" id="CHEBI:2480"/>
        <dbReference type="ChEBI" id="CHEBI:15378"/>
        <dbReference type="ChEBI" id="CHEBI:37565"/>
        <dbReference type="ChEBI" id="CHEBI:58189"/>
        <dbReference type="ChEBI" id="CHEBI:58502"/>
        <dbReference type="EC" id="2.7.1.156"/>
    </reaction>
</comment>
<dbReference type="Pfam" id="PF02283">
    <property type="entry name" value="CobU"/>
    <property type="match status" value="1"/>
</dbReference>
<evidence type="ECO:0000256" key="16">
    <source>
        <dbReference type="PIRSR" id="PIRSR006135-2"/>
    </source>
</evidence>
<dbReference type="GO" id="GO:0005525">
    <property type="term" value="F:GTP binding"/>
    <property type="evidence" value="ECO:0007669"/>
    <property type="project" value="UniProtKB-UniRule"/>
</dbReference>
<feature type="binding site" evidence="16">
    <location>
        <position position="62"/>
    </location>
    <ligand>
        <name>GTP</name>
        <dbReference type="ChEBI" id="CHEBI:37565"/>
    </ligand>
</feature>
<dbReference type="AlphaFoldDB" id="A0A2K8UGR6"/>
<feature type="binding site" evidence="16">
    <location>
        <position position="84"/>
    </location>
    <ligand>
        <name>GTP</name>
        <dbReference type="ChEBI" id="CHEBI:37565"/>
    </ligand>
</feature>
<dbReference type="NCBIfam" id="NF004469">
    <property type="entry name" value="PRK05800.1"/>
    <property type="match status" value="1"/>
</dbReference>
<protein>
    <recommendedName>
        <fullName evidence="14">Bifunctional adenosylcobalamin biosynthesis protein</fullName>
        <ecNumber evidence="14">2.7.1.156</ecNumber>
        <ecNumber evidence="14">2.7.7.62</ecNumber>
    </recommendedName>
</protein>
<comment type="pathway">
    <text evidence="6 14">Cofactor biosynthesis; adenosylcobalamin biosynthesis; adenosylcobalamin from cob(II)yrinate a,c-diamide: step 5/7.</text>
</comment>
<dbReference type="InterPro" id="IPR027417">
    <property type="entry name" value="P-loop_NTPase"/>
</dbReference>
<keyword evidence="8 14" id="KW-0169">Cobalamin biosynthesis</keyword>
<evidence type="ECO:0000256" key="3">
    <source>
        <dbReference type="ARBA" id="ARBA00001522"/>
    </source>
</evidence>
<evidence type="ECO:0000256" key="6">
    <source>
        <dbReference type="ARBA" id="ARBA00005159"/>
    </source>
</evidence>
<proteinExistence type="inferred from homology"/>
<comment type="function">
    <text evidence="4 14">Catalyzes ATP-dependent phosphorylation of adenosylcobinamide and addition of GMP to adenosylcobinamide phosphate.</text>
</comment>
<feature type="binding site" evidence="16">
    <location>
        <begin position="9"/>
        <end position="16"/>
    </location>
    <ligand>
        <name>GTP</name>
        <dbReference type="ChEBI" id="CHEBI:37565"/>
    </ligand>
</feature>
<evidence type="ECO:0000256" key="7">
    <source>
        <dbReference type="ARBA" id="ARBA00007490"/>
    </source>
</evidence>
<evidence type="ECO:0000256" key="5">
    <source>
        <dbReference type="ARBA" id="ARBA00004692"/>
    </source>
</evidence>
<name>A0A2K8UGR6_9GAMM</name>
<comment type="similarity">
    <text evidence="7 14">Belongs to the CobU/CobP family.</text>
</comment>
<evidence type="ECO:0000256" key="13">
    <source>
        <dbReference type="ARBA" id="ARBA00023134"/>
    </source>
</evidence>
<evidence type="ECO:0000256" key="11">
    <source>
        <dbReference type="ARBA" id="ARBA00022777"/>
    </source>
</evidence>
<dbReference type="PANTHER" id="PTHR34848">
    <property type="match status" value="1"/>
</dbReference>
<dbReference type="InterPro" id="IPR003203">
    <property type="entry name" value="CobU/CobP"/>
</dbReference>
<dbReference type="EC" id="2.7.1.156" evidence="14"/>
<evidence type="ECO:0000313" key="17">
    <source>
        <dbReference type="EMBL" id="AUB84776.1"/>
    </source>
</evidence>
<dbReference type="KEGG" id="tsy:THSYN_13990"/>
<dbReference type="GO" id="GO:0008820">
    <property type="term" value="F:cobinamide phosphate guanylyltransferase activity"/>
    <property type="evidence" value="ECO:0007669"/>
    <property type="project" value="UniProtKB-UniRule"/>
</dbReference>
<evidence type="ECO:0000256" key="10">
    <source>
        <dbReference type="ARBA" id="ARBA00022741"/>
    </source>
</evidence>
<keyword evidence="13 14" id="KW-0342">GTP-binding</keyword>
<organism evidence="17 18">
    <name type="scientific">Candidatus Thiodictyon syntrophicum</name>
    <dbReference type="NCBI Taxonomy" id="1166950"/>
    <lineage>
        <taxon>Bacteria</taxon>
        <taxon>Pseudomonadati</taxon>
        <taxon>Pseudomonadota</taxon>
        <taxon>Gammaproteobacteria</taxon>
        <taxon>Chromatiales</taxon>
        <taxon>Chromatiaceae</taxon>
        <taxon>Thiodictyon</taxon>
    </lineage>
</organism>
<evidence type="ECO:0000256" key="9">
    <source>
        <dbReference type="ARBA" id="ARBA00022679"/>
    </source>
</evidence>
<gene>
    <name evidence="17" type="ORF">THSYN_13990</name>
</gene>
<keyword evidence="9 14" id="KW-0808">Transferase</keyword>
<dbReference type="EC" id="2.7.7.62" evidence="14"/>
<sequence length="180" mass="19066">MAPRTLVLGGVRSGKSRFAEGLARVAALPVTYIATARGADGEMARRIADHQRRRPAAWDLVEEPLALAAALAAAAAPGRCVLVECLTLWITNLLVDETPERIEHAFEALLGVVERSPGRVILVGNETNMGVTPLGELSRRYCDLAGGLHQALAERCDQVILVVAGLPLVLKGPAPIALPN</sequence>
<accession>A0A2K8UGR6</accession>
<feature type="active site" description="GMP-histidine intermediate" evidence="15">
    <location>
        <position position="50"/>
    </location>
</feature>
<evidence type="ECO:0000256" key="12">
    <source>
        <dbReference type="ARBA" id="ARBA00022840"/>
    </source>
</evidence>
<comment type="catalytic activity">
    <reaction evidence="2 14">
        <text>adenosylcob(III)inamide phosphate + GTP + H(+) = adenosylcob(III)inamide-GDP + diphosphate</text>
        <dbReference type="Rhea" id="RHEA:22712"/>
        <dbReference type="ChEBI" id="CHEBI:15378"/>
        <dbReference type="ChEBI" id="CHEBI:33019"/>
        <dbReference type="ChEBI" id="CHEBI:37565"/>
        <dbReference type="ChEBI" id="CHEBI:58502"/>
        <dbReference type="ChEBI" id="CHEBI:60487"/>
        <dbReference type="EC" id="2.7.7.62"/>
    </reaction>
</comment>
<reference evidence="17 18" key="1">
    <citation type="submission" date="2017-03" db="EMBL/GenBank/DDBJ databases">
        <title>Complete genome sequence of Candidatus 'Thiodictyon syntrophicum' sp. nov. strain Cad16T, a photolithoautotroph purple sulfur bacterium isolated from an alpine meromictic lake.</title>
        <authorList>
            <person name="Luedin S.M."/>
            <person name="Pothier J.F."/>
            <person name="Danza F."/>
            <person name="Storelli N."/>
            <person name="Wittwer M."/>
            <person name="Tonolla M."/>
        </authorList>
    </citation>
    <scope>NUCLEOTIDE SEQUENCE [LARGE SCALE GENOMIC DNA]</scope>
    <source>
        <strain evidence="17 18">Cad16T</strain>
    </source>
</reference>
<dbReference type="Proteomes" id="UP000232638">
    <property type="component" value="Chromosome"/>
</dbReference>
<feature type="binding site" evidence="16">
    <location>
        <begin position="34"/>
        <end position="36"/>
    </location>
    <ligand>
        <name>GTP</name>
        <dbReference type="ChEBI" id="CHEBI:37565"/>
    </ligand>
</feature>
<comment type="pathway">
    <text evidence="5 14">Cofactor biosynthesis; adenosylcobalamin biosynthesis; adenosylcobalamin from cob(II)yrinate a,c-diamide: step 6/7.</text>
</comment>
<keyword evidence="18" id="KW-1185">Reference proteome</keyword>
<evidence type="ECO:0000313" key="18">
    <source>
        <dbReference type="Proteomes" id="UP000232638"/>
    </source>
</evidence>
<keyword evidence="12 14" id="KW-0067">ATP-binding</keyword>
<comment type="catalytic activity">
    <reaction evidence="1 14">
        <text>adenosylcob(III)inamide + ATP = adenosylcob(III)inamide phosphate + ADP + H(+)</text>
        <dbReference type="Rhea" id="RHEA:15769"/>
        <dbReference type="ChEBI" id="CHEBI:2480"/>
        <dbReference type="ChEBI" id="CHEBI:15378"/>
        <dbReference type="ChEBI" id="CHEBI:30616"/>
        <dbReference type="ChEBI" id="CHEBI:58502"/>
        <dbReference type="ChEBI" id="CHEBI:456216"/>
        <dbReference type="EC" id="2.7.1.156"/>
    </reaction>
</comment>
<evidence type="ECO:0000256" key="15">
    <source>
        <dbReference type="PIRSR" id="PIRSR006135-1"/>
    </source>
</evidence>
<dbReference type="CDD" id="cd00544">
    <property type="entry name" value="CobU"/>
    <property type="match status" value="1"/>
</dbReference>
<evidence type="ECO:0000256" key="8">
    <source>
        <dbReference type="ARBA" id="ARBA00022573"/>
    </source>
</evidence>
<evidence type="ECO:0000256" key="4">
    <source>
        <dbReference type="ARBA" id="ARBA00003889"/>
    </source>
</evidence>
<evidence type="ECO:0000256" key="14">
    <source>
        <dbReference type="PIRNR" id="PIRNR006135"/>
    </source>
</evidence>
<evidence type="ECO:0000256" key="1">
    <source>
        <dbReference type="ARBA" id="ARBA00000312"/>
    </source>
</evidence>
<dbReference type="SUPFAM" id="SSF52540">
    <property type="entry name" value="P-loop containing nucleoside triphosphate hydrolases"/>
    <property type="match status" value="1"/>
</dbReference>
<dbReference type="PIRSF" id="PIRSF006135">
    <property type="entry name" value="CobU"/>
    <property type="match status" value="1"/>
</dbReference>
<evidence type="ECO:0000256" key="2">
    <source>
        <dbReference type="ARBA" id="ARBA00000711"/>
    </source>
</evidence>
<dbReference type="UniPathway" id="UPA00148">
    <property type="reaction ID" value="UER00236"/>
</dbReference>
<dbReference type="GO" id="GO:0009236">
    <property type="term" value="P:cobalamin biosynthetic process"/>
    <property type="evidence" value="ECO:0007669"/>
    <property type="project" value="UniProtKB-UniRule"/>
</dbReference>
<dbReference type="OrthoDB" id="9788370at2"/>
<dbReference type="GO" id="GO:0005524">
    <property type="term" value="F:ATP binding"/>
    <property type="evidence" value="ECO:0007669"/>
    <property type="project" value="UniProtKB-UniRule"/>
</dbReference>
<keyword evidence="11 14" id="KW-0418">Kinase</keyword>
<dbReference type="GO" id="GO:0043752">
    <property type="term" value="F:adenosylcobinamide kinase activity"/>
    <property type="evidence" value="ECO:0007669"/>
    <property type="project" value="UniProtKB-EC"/>
</dbReference>
<dbReference type="EMBL" id="CP020370">
    <property type="protein sequence ID" value="AUB84776.1"/>
    <property type="molecule type" value="Genomic_DNA"/>
</dbReference>